<reference evidence="1 2" key="1">
    <citation type="journal article" date="2014" name="PLoS Genet.">
        <title>Phylogenetically driven sequencing of extremely halophilic archaea reveals strategies for static and dynamic osmo-response.</title>
        <authorList>
            <person name="Becker E.A."/>
            <person name="Seitzer P.M."/>
            <person name="Tritt A."/>
            <person name="Larsen D."/>
            <person name="Krusor M."/>
            <person name="Yao A.I."/>
            <person name="Wu D."/>
            <person name="Madern D."/>
            <person name="Eisen J.A."/>
            <person name="Darling A.E."/>
            <person name="Facciotti M.T."/>
        </authorList>
    </citation>
    <scope>NUCLEOTIDE SEQUENCE [LARGE SCALE GENOMIC DNA]</scope>
    <source>
        <strain evidence="1 2">DSM 15624</strain>
    </source>
</reference>
<organism evidence="1 2">
    <name type="scientific">Natrinema pellirubrum (strain DSM 15624 / CIP 106293 / JCM 10476 / NCIMB 786 / 157)</name>
    <dbReference type="NCBI Taxonomy" id="797303"/>
    <lineage>
        <taxon>Archaea</taxon>
        <taxon>Methanobacteriati</taxon>
        <taxon>Methanobacteriota</taxon>
        <taxon>Stenosarchaea group</taxon>
        <taxon>Halobacteria</taxon>
        <taxon>Halobacteriales</taxon>
        <taxon>Natrialbaceae</taxon>
        <taxon>Natrinema</taxon>
    </lineage>
</organism>
<dbReference type="AlphaFoldDB" id="L9YGE7"/>
<sequence>MPDFVRFRIDSSVQPIAIPTELQHRPLKRAYPEFPSAVDHSASPAMDCLTTAFDTKLSNCRVVFEGERLAD</sequence>
<dbReference type="EMBL" id="AOIE01000087">
    <property type="protein sequence ID" value="ELY72791.1"/>
    <property type="molecule type" value="Genomic_DNA"/>
</dbReference>
<comment type="caution">
    <text evidence="1">The sequence shown here is derived from an EMBL/GenBank/DDBJ whole genome shotgun (WGS) entry which is preliminary data.</text>
</comment>
<name>L9YGE7_NATP1</name>
<evidence type="ECO:0000313" key="2">
    <source>
        <dbReference type="Proteomes" id="UP000011593"/>
    </source>
</evidence>
<dbReference type="Proteomes" id="UP000011593">
    <property type="component" value="Unassembled WGS sequence"/>
</dbReference>
<evidence type="ECO:0000313" key="1">
    <source>
        <dbReference type="EMBL" id="ELY72791.1"/>
    </source>
</evidence>
<gene>
    <name evidence="1" type="ORF">C488_14872</name>
</gene>
<keyword evidence="2" id="KW-1185">Reference proteome</keyword>
<accession>L9YGE7</accession>
<proteinExistence type="predicted"/>
<protein>
    <submittedName>
        <fullName evidence="1">Uncharacterized protein</fullName>
    </submittedName>
</protein>